<evidence type="ECO:0000313" key="2">
    <source>
        <dbReference type="EMBL" id="KAI8582662.1"/>
    </source>
</evidence>
<dbReference type="AlphaFoldDB" id="A0AAD5HFP2"/>
<keyword evidence="1" id="KW-0812">Transmembrane</keyword>
<dbReference type="EMBL" id="MU620899">
    <property type="protein sequence ID" value="KAI8582662.1"/>
    <property type="molecule type" value="Genomic_DNA"/>
</dbReference>
<name>A0AAD5HFP2_UMBRA</name>
<comment type="caution">
    <text evidence="2">The sequence shown here is derived from an EMBL/GenBank/DDBJ whole genome shotgun (WGS) entry which is preliminary data.</text>
</comment>
<keyword evidence="1" id="KW-0472">Membrane</keyword>
<accession>A0AAD5HFP2</accession>
<keyword evidence="1" id="KW-1133">Transmembrane helix</keyword>
<evidence type="ECO:0000313" key="3">
    <source>
        <dbReference type="Proteomes" id="UP001206595"/>
    </source>
</evidence>
<proteinExistence type="predicted"/>
<reference evidence="2" key="1">
    <citation type="submission" date="2021-06" db="EMBL/GenBank/DDBJ databases">
        <authorList>
            <consortium name="DOE Joint Genome Institute"/>
            <person name="Mondo S.J."/>
            <person name="Amses K.R."/>
            <person name="Simmons D.R."/>
            <person name="Longcore J.E."/>
            <person name="Seto K."/>
            <person name="Alves G.H."/>
            <person name="Bonds A.E."/>
            <person name="Quandt C.A."/>
            <person name="Davis W.J."/>
            <person name="Chang Y."/>
            <person name="Letcher P.M."/>
            <person name="Powell M.J."/>
            <person name="Kuo A."/>
            <person name="Labutti K."/>
            <person name="Pangilinan J."/>
            <person name="Andreopoulos W."/>
            <person name="Tritt A."/>
            <person name="Riley R."/>
            <person name="Hundley H."/>
            <person name="Johnson J."/>
            <person name="Lipzen A."/>
            <person name="Barry K."/>
            <person name="Berbee M.L."/>
            <person name="Buchler N.E."/>
            <person name="Grigoriev I.V."/>
            <person name="Spatafora J.W."/>
            <person name="Stajich J.E."/>
            <person name="James T.Y."/>
        </authorList>
    </citation>
    <scope>NUCLEOTIDE SEQUENCE</scope>
    <source>
        <strain evidence="2">AG</strain>
    </source>
</reference>
<gene>
    <name evidence="2" type="ORF">K450DRAFT_226333</name>
</gene>
<reference evidence="2" key="2">
    <citation type="journal article" date="2022" name="Proc. Natl. Acad. Sci. U.S.A.">
        <title>Diploid-dominant life cycles characterize the early evolution of Fungi.</title>
        <authorList>
            <person name="Amses K.R."/>
            <person name="Simmons D.R."/>
            <person name="Longcore J.E."/>
            <person name="Mondo S.J."/>
            <person name="Seto K."/>
            <person name="Jeronimo G.H."/>
            <person name="Bonds A.E."/>
            <person name="Quandt C.A."/>
            <person name="Davis W.J."/>
            <person name="Chang Y."/>
            <person name="Federici B.A."/>
            <person name="Kuo A."/>
            <person name="LaButti K."/>
            <person name="Pangilinan J."/>
            <person name="Andreopoulos W."/>
            <person name="Tritt A."/>
            <person name="Riley R."/>
            <person name="Hundley H."/>
            <person name="Johnson J."/>
            <person name="Lipzen A."/>
            <person name="Barry K."/>
            <person name="Lang B.F."/>
            <person name="Cuomo C.A."/>
            <person name="Buchler N.E."/>
            <person name="Grigoriev I.V."/>
            <person name="Spatafora J.W."/>
            <person name="Stajich J.E."/>
            <person name="James T.Y."/>
        </authorList>
    </citation>
    <scope>NUCLEOTIDE SEQUENCE</scope>
    <source>
        <strain evidence="2">AG</strain>
    </source>
</reference>
<organism evidence="2 3">
    <name type="scientific">Umbelopsis ramanniana AG</name>
    <dbReference type="NCBI Taxonomy" id="1314678"/>
    <lineage>
        <taxon>Eukaryota</taxon>
        <taxon>Fungi</taxon>
        <taxon>Fungi incertae sedis</taxon>
        <taxon>Mucoromycota</taxon>
        <taxon>Mucoromycotina</taxon>
        <taxon>Umbelopsidomycetes</taxon>
        <taxon>Umbelopsidales</taxon>
        <taxon>Umbelopsidaceae</taxon>
        <taxon>Umbelopsis</taxon>
    </lineage>
</organism>
<evidence type="ECO:0000256" key="1">
    <source>
        <dbReference type="SAM" id="Phobius"/>
    </source>
</evidence>
<feature type="transmembrane region" description="Helical" evidence="1">
    <location>
        <begin position="47"/>
        <end position="69"/>
    </location>
</feature>
<sequence>MGRYFDGVMIETSRRFCRSTKLLCSFLSLFGFAGFFGEVCSFFTCFFATAFFFSMFLSMFYVFFFGGVIHKMLK</sequence>
<dbReference type="GeneID" id="75911884"/>
<dbReference type="Proteomes" id="UP001206595">
    <property type="component" value="Unassembled WGS sequence"/>
</dbReference>
<keyword evidence="3" id="KW-1185">Reference proteome</keyword>
<dbReference type="RefSeq" id="XP_051447666.1">
    <property type="nucleotide sequence ID" value="XM_051586536.1"/>
</dbReference>
<protein>
    <submittedName>
        <fullName evidence="2">Uncharacterized protein</fullName>
    </submittedName>
</protein>